<keyword evidence="1" id="KW-0472">Membrane</keyword>
<dbReference type="AlphaFoldDB" id="A0A0D2NWI6"/>
<feature type="transmembrane region" description="Helical" evidence="1">
    <location>
        <begin position="6"/>
        <end position="22"/>
    </location>
</feature>
<evidence type="ECO:0000313" key="3">
    <source>
        <dbReference type="Proteomes" id="UP000054270"/>
    </source>
</evidence>
<proteinExistence type="predicted"/>
<feature type="transmembrane region" description="Helical" evidence="1">
    <location>
        <begin position="335"/>
        <end position="357"/>
    </location>
</feature>
<feature type="transmembrane region" description="Helical" evidence="1">
    <location>
        <begin position="310"/>
        <end position="328"/>
    </location>
</feature>
<name>A0A0D2NWI6_HYPSF</name>
<protein>
    <submittedName>
        <fullName evidence="2">Uncharacterized protein</fullName>
    </submittedName>
</protein>
<evidence type="ECO:0000313" key="2">
    <source>
        <dbReference type="EMBL" id="KJA20856.1"/>
    </source>
</evidence>
<keyword evidence="1" id="KW-1133">Transmembrane helix</keyword>
<organism evidence="2 3">
    <name type="scientific">Hypholoma sublateritium (strain FD-334 SS-4)</name>
    <dbReference type="NCBI Taxonomy" id="945553"/>
    <lineage>
        <taxon>Eukaryota</taxon>
        <taxon>Fungi</taxon>
        <taxon>Dikarya</taxon>
        <taxon>Basidiomycota</taxon>
        <taxon>Agaricomycotina</taxon>
        <taxon>Agaricomycetes</taxon>
        <taxon>Agaricomycetidae</taxon>
        <taxon>Agaricales</taxon>
        <taxon>Agaricineae</taxon>
        <taxon>Strophariaceae</taxon>
        <taxon>Hypholoma</taxon>
    </lineage>
</organism>
<feature type="transmembrane region" description="Helical" evidence="1">
    <location>
        <begin position="92"/>
        <end position="115"/>
    </location>
</feature>
<feature type="transmembrane region" description="Helical" evidence="1">
    <location>
        <begin position="251"/>
        <end position="273"/>
    </location>
</feature>
<dbReference type="Proteomes" id="UP000054270">
    <property type="component" value="Unassembled WGS sequence"/>
</dbReference>
<dbReference type="OrthoDB" id="72269at2759"/>
<sequence length="365" mass="40535">MSKKPLIFIFPVFLALAVKYMYMDHLEAGVDQHIAGLCSRSGTFPKHVDFRRSYSRNYTGIFSIDTSDPGPCAVVAFFHLLLDAPTIASSRFLTYLLGTGIPCILVPFVEGYRYAGRQHALLRWPTLWLLMTQAATMALTFPLYFSLLLFSREGPKESTGEGAKDIRAVTNASRLAHAMKPGQAQALLLGLIVGAVIPSAAMVLANDAWVTWGWQFYPIYIALVRDLYLYIQGPPEESPRTHRLTKTSYLWVIYLGAFGVAAVTHAWIVWPLILVGDFTALQNLLVPLVASSALDMHPSQQGHNFLKWDYLLGSLCVATGLLCATGSYRQARKMFMWCVFAVPIFGFGGAIAGILVWRDLLPEVY</sequence>
<reference evidence="3" key="1">
    <citation type="submission" date="2014-04" db="EMBL/GenBank/DDBJ databases">
        <title>Evolutionary Origins and Diversification of the Mycorrhizal Mutualists.</title>
        <authorList>
            <consortium name="DOE Joint Genome Institute"/>
            <consortium name="Mycorrhizal Genomics Consortium"/>
            <person name="Kohler A."/>
            <person name="Kuo A."/>
            <person name="Nagy L.G."/>
            <person name="Floudas D."/>
            <person name="Copeland A."/>
            <person name="Barry K.W."/>
            <person name="Cichocki N."/>
            <person name="Veneault-Fourrey C."/>
            <person name="LaButti K."/>
            <person name="Lindquist E.A."/>
            <person name="Lipzen A."/>
            <person name="Lundell T."/>
            <person name="Morin E."/>
            <person name="Murat C."/>
            <person name="Riley R."/>
            <person name="Ohm R."/>
            <person name="Sun H."/>
            <person name="Tunlid A."/>
            <person name="Henrissat B."/>
            <person name="Grigoriev I.V."/>
            <person name="Hibbett D.S."/>
            <person name="Martin F."/>
        </authorList>
    </citation>
    <scope>NUCLEOTIDE SEQUENCE [LARGE SCALE GENOMIC DNA]</scope>
    <source>
        <strain evidence="3">FD-334 SS-4</strain>
    </source>
</reference>
<dbReference type="EMBL" id="KN817563">
    <property type="protein sequence ID" value="KJA20856.1"/>
    <property type="molecule type" value="Genomic_DNA"/>
</dbReference>
<dbReference type="STRING" id="945553.A0A0D2NWI6"/>
<feature type="transmembrane region" description="Helical" evidence="1">
    <location>
        <begin position="186"/>
        <end position="206"/>
    </location>
</feature>
<gene>
    <name evidence="2" type="ORF">HYPSUDRAFT_68182</name>
</gene>
<feature type="transmembrane region" description="Helical" evidence="1">
    <location>
        <begin position="127"/>
        <end position="150"/>
    </location>
</feature>
<keyword evidence="3" id="KW-1185">Reference proteome</keyword>
<accession>A0A0D2NWI6</accession>
<keyword evidence="1" id="KW-0812">Transmembrane</keyword>
<evidence type="ECO:0000256" key="1">
    <source>
        <dbReference type="SAM" id="Phobius"/>
    </source>
</evidence>